<proteinExistence type="predicted"/>
<reference evidence="2" key="1">
    <citation type="journal article" date="2019" name="Int. J. Syst. Evol. Microbiol.">
        <title>The Global Catalogue of Microorganisms (GCM) 10K type strain sequencing project: providing services to taxonomists for standard genome sequencing and annotation.</title>
        <authorList>
            <consortium name="The Broad Institute Genomics Platform"/>
            <consortium name="The Broad Institute Genome Sequencing Center for Infectious Disease"/>
            <person name="Wu L."/>
            <person name="Ma J."/>
        </authorList>
    </citation>
    <scope>NUCLEOTIDE SEQUENCE [LARGE SCALE GENOMIC DNA]</scope>
    <source>
        <strain evidence="2">JCM 16014</strain>
    </source>
</reference>
<dbReference type="Proteomes" id="UP001500751">
    <property type="component" value="Unassembled WGS sequence"/>
</dbReference>
<evidence type="ECO:0000313" key="1">
    <source>
        <dbReference type="EMBL" id="GAA2049060.1"/>
    </source>
</evidence>
<name>A0ABP5GM19_9ACTN</name>
<keyword evidence="2" id="KW-1185">Reference proteome</keyword>
<protein>
    <submittedName>
        <fullName evidence="1">Uncharacterized protein</fullName>
    </submittedName>
</protein>
<accession>A0ABP5GM19</accession>
<gene>
    <name evidence="1" type="ORF">GCM10009839_63600</name>
</gene>
<comment type="caution">
    <text evidence="1">The sequence shown here is derived from an EMBL/GenBank/DDBJ whole genome shotgun (WGS) entry which is preliminary data.</text>
</comment>
<sequence length="84" mass="9228">MIERFDKGDVVRVRDEPSSSVVVLPSYCKPNPEDLPDNMPPIDVCCVPIALVSTTTEAQGEVLRWVELSDLQCVVAGDTMADQH</sequence>
<dbReference type="EMBL" id="BAAAQN010000046">
    <property type="protein sequence ID" value="GAA2049060.1"/>
    <property type="molecule type" value="Genomic_DNA"/>
</dbReference>
<evidence type="ECO:0000313" key="2">
    <source>
        <dbReference type="Proteomes" id="UP001500751"/>
    </source>
</evidence>
<dbReference type="RefSeq" id="WP_344669377.1">
    <property type="nucleotide sequence ID" value="NZ_BAAAQN010000046.1"/>
</dbReference>
<organism evidence="1 2">
    <name type="scientific">Catenulispora yoronensis</name>
    <dbReference type="NCBI Taxonomy" id="450799"/>
    <lineage>
        <taxon>Bacteria</taxon>
        <taxon>Bacillati</taxon>
        <taxon>Actinomycetota</taxon>
        <taxon>Actinomycetes</taxon>
        <taxon>Catenulisporales</taxon>
        <taxon>Catenulisporaceae</taxon>
        <taxon>Catenulispora</taxon>
    </lineage>
</organism>